<gene>
    <name evidence="2" type="ORF">D3G36_24505</name>
</gene>
<evidence type="ECO:0000256" key="1">
    <source>
        <dbReference type="SAM" id="Phobius"/>
    </source>
</evidence>
<feature type="non-terminal residue" evidence="2">
    <location>
        <position position="1"/>
    </location>
</feature>
<organism evidence="2 3">
    <name type="scientific">Escherichia coli</name>
    <dbReference type="NCBI Taxonomy" id="562"/>
    <lineage>
        <taxon>Bacteria</taxon>
        <taxon>Pseudomonadati</taxon>
        <taxon>Pseudomonadota</taxon>
        <taxon>Gammaproteobacteria</taxon>
        <taxon>Enterobacterales</taxon>
        <taxon>Enterobacteriaceae</taxon>
        <taxon>Escherichia</taxon>
    </lineage>
</organism>
<keyword evidence="1" id="KW-0812">Transmembrane</keyword>
<dbReference type="Proteomes" id="UP000591371">
    <property type="component" value="Unassembled WGS sequence"/>
</dbReference>
<feature type="transmembrane region" description="Helical" evidence="1">
    <location>
        <begin position="6"/>
        <end position="32"/>
    </location>
</feature>
<proteinExistence type="predicted"/>
<evidence type="ECO:0000313" key="3">
    <source>
        <dbReference type="Proteomes" id="UP000591371"/>
    </source>
</evidence>
<comment type="caution">
    <text evidence="2">The sequence shown here is derived from an EMBL/GenBank/DDBJ whole genome shotgun (WGS) entry which is preliminary data.</text>
</comment>
<name>A0A826J914_ECOLX</name>
<keyword evidence="1" id="KW-0472">Membrane</keyword>
<reference evidence="2 3" key="1">
    <citation type="submission" date="2019-03" db="EMBL/GenBank/DDBJ databases">
        <authorList>
            <consortium name="GenomeTrakr network: Whole genome sequencing for foodborne pathogen traceback"/>
        </authorList>
    </citation>
    <scope>NUCLEOTIDE SEQUENCE [LARGE SCALE GENOMIC DNA]</scope>
    <source>
        <strain evidence="2 3">PSU-1190</strain>
    </source>
</reference>
<protein>
    <submittedName>
        <fullName evidence="2">Cytochrome C biogenesis protein CcdA</fullName>
    </submittedName>
</protein>
<dbReference type="AlphaFoldDB" id="A0A826J914"/>
<keyword evidence="1" id="KW-1133">Transmembrane helix</keyword>
<evidence type="ECO:0000313" key="2">
    <source>
        <dbReference type="EMBL" id="EFA4420950.1"/>
    </source>
</evidence>
<accession>A0A826J914</accession>
<dbReference type="EMBL" id="AASATZ010000063">
    <property type="protein sequence ID" value="EFA4420950.1"/>
    <property type="molecule type" value="Genomic_DNA"/>
</dbReference>
<sequence>IAVVLLPYFSAIGVVIAYTTLYIIAFIICPFIRVEQPGFSTQKLRAGEAATVS</sequence>